<dbReference type="FunFam" id="3.40.50.200:FF:000040">
    <property type="entry name" value="Predicted protein"/>
    <property type="match status" value="1"/>
</dbReference>
<keyword evidence="8" id="KW-0732">Signal</keyword>
<dbReference type="GO" id="GO:0006508">
    <property type="term" value="P:proteolysis"/>
    <property type="evidence" value="ECO:0007669"/>
    <property type="project" value="UniProtKB-KW"/>
</dbReference>
<feature type="chain" id="PRO_5015149831" description="Peptidase S53 domain-containing protein" evidence="8">
    <location>
        <begin position="19"/>
        <end position="712"/>
    </location>
</feature>
<keyword evidence="4 7" id="KW-0720">Serine protease</keyword>
<keyword evidence="6" id="KW-0865">Zymogen</keyword>
<evidence type="ECO:0000313" key="11">
    <source>
        <dbReference type="Proteomes" id="UP000241769"/>
    </source>
</evidence>
<feature type="signal peptide" evidence="8">
    <location>
        <begin position="1"/>
        <end position="18"/>
    </location>
</feature>
<dbReference type="OrthoDB" id="15796at2759"/>
<proteinExistence type="predicted"/>
<feature type="binding site" evidence="7">
    <location>
        <position position="684"/>
    </location>
    <ligand>
        <name>Ca(2+)</name>
        <dbReference type="ChEBI" id="CHEBI:29108"/>
    </ligand>
</feature>
<dbReference type="AlphaFoldDB" id="A0A2P6MZ51"/>
<dbReference type="InterPro" id="IPR030400">
    <property type="entry name" value="Sedolisin_dom"/>
</dbReference>
<evidence type="ECO:0000256" key="3">
    <source>
        <dbReference type="ARBA" id="ARBA00022801"/>
    </source>
</evidence>
<dbReference type="Proteomes" id="UP000241769">
    <property type="component" value="Unassembled WGS sequence"/>
</dbReference>
<dbReference type="PANTHER" id="PTHR14218">
    <property type="entry name" value="PROTEASE S8 TRIPEPTIDYL PEPTIDASE I CLN2"/>
    <property type="match status" value="1"/>
</dbReference>
<dbReference type="GO" id="GO:0046872">
    <property type="term" value="F:metal ion binding"/>
    <property type="evidence" value="ECO:0007669"/>
    <property type="project" value="UniProtKB-UniRule"/>
</dbReference>
<dbReference type="PROSITE" id="PS00138">
    <property type="entry name" value="SUBTILASE_SER"/>
    <property type="match status" value="1"/>
</dbReference>
<keyword evidence="1 7" id="KW-0645">Protease</keyword>
<dbReference type="SUPFAM" id="SSF54897">
    <property type="entry name" value="Protease propeptides/inhibitors"/>
    <property type="match status" value="1"/>
</dbReference>
<dbReference type="SUPFAM" id="SSF52743">
    <property type="entry name" value="Subtilisin-like"/>
    <property type="match status" value="1"/>
</dbReference>
<evidence type="ECO:0000256" key="5">
    <source>
        <dbReference type="ARBA" id="ARBA00022837"/>
    </source>
</evidence>
<dbReference type="CDD" id="cd04056">
    <property type="entry name" value="Peptidases_S53"/>
    <property type="match status" value="1"/>
</dbReference>
<dbReference type="FunCoup" id="A0A2P6MZ51">
    <property type="interactions" value="4"/>
</dbReference>
<evidence type="ECO:0000256" key="2">
    <source>
        <dbReference type="ARBA" id="ARBA00022723"/>
    </source>
</evidence>
<comment type="caution">
    <text evidence="10">The sequence shown here is derived from an EMBL/GenBank/DDBJ whole genome shotgun (WGS) entry which is preliminary data.</text>
</comment>
<dbReference type="InParanoid" id="A0A2P6MZ51"/>
<accession>A0A2P6MZ51</accession>
<dbReference type="Pfam" id="PF09286">
    <property type="entry name" value="Pro-kuma_activ"/>
    <property type="match status" value="1"/>
</dbReference>
<dbReference type="InterPro" id="IPR023828">
    <property type="entry name" value="Peptidase_S8_Ser-AS"/>
</dbReference>
<dbReference type="InterPro" id="IPR050819">
    <property type="entry name" value="Tripeptidyl-peptidase_I"/>
</dbReference>
<feature type="binding site" evidence="7">
    <location>
        <position position="662"/>
    </location>
    <ligand>
        <name>Ca(2+)</name>
        <dbReference type="ChEBI" id="CHEBI:29108"/>
    </ligand>
</feature>
<dbReference type="SMART" id="SM00944">
    <property type="entry name" value="Pro-kuma_activ"/>
    <property type="match status" value="1"/>
</dbReference>
<dbReference type="InterPro" id="IPR015366">
    <property type="entry name" value="S53_propep"/>
</dbReference>
<feature type="domain" description="Peptidase S53" evidence="9">
    <location>
        <begin position="200"/>
        <end position="706"/>
    </location>
</feature>
<evidence type="ECO:0000256" key="6">
    <source>
        <dbReference type="ARBA" id="ARBA00023145"/>
    </source>
</evidence>
<keyword evidence="5 7" id="KW-0106">Calcium</keyword>
<dbReference type="CDD" id="cd11377">
    <property type="entry name" value="Pro-peptidase_S53"/>
    <property type="match status" value="1"/>
</dbReference>
<dbReference type="PROSITE" id="PS51695">
    <property type="entry name" value="SEDOLISIN"/>
    <property type="match status" value="1"/>
</dbReference>
<evidence type="ECO:0000256" key="1">
    <source>
        <dbReference type="ARBA" id="ARBA00022670"/>
    </source>
</evidence>
<dbReference type="STRING" id="1890364.A0A2P6MZ51"/>
<feature type="active site" description="Charge relay system" evidence="7">
    <location>
        <position position="616"/>
    </location>
</feature>
<name>A0A2P6MZ51_9EUKA</name>
<dbReference type="PANTHER" id="PTHR14218:SF40">
    <property type="entry name" value="PEPTIDASE S8 AND S53 DOMAIN-CONTAINING PROTEIN"/>
    <property type="match status" value="1"/>
</dbReference>
<feature type="binding site" evidence="7">
    <location>
        <position position="661"/>
    </location>
    <ligand>
        <name>Ca(2+)</name>
        <dbReference type="ChEBI" id="CHEBI:29108"/>
    </ligand>
</feature>
<feature type="active site" description="Charge relay system" evidence="7">
    <location>
        <position position="268"/>
    </location>
</feature>
<dbReference type="EMBL" id="MDYQ01000289">
    <property type="protein sequence ID" value="PRP76979.1"/>
    <property type="molecule type" value="Genomic_DNA"/>
</dbReference>
<organism evidence="10 11">
    <name type="scientific">Planoprotostelium fungivorum</name>
    <dbReference type="NCBI Taxonomy" id="1890364"/>
    <lineage>
        <taxon>Eukaryota</taxon>
        <taxon>Amoebozoa</taxon>
        <taxon>Evosea</taxon>
        <taxon>Variosea</taxon>
        <taxon>Cavosteliida</taxon>
        <taxon>Cavosteliaceae</taxon>
        <taxon>Planoprotostelium</taxon>
    </lineage>
</organism>
<reference evidence="10 11" key="1">
    <citation type="journal article" date="2018" name="Genome Biol. Evol.">
        <title>Multiple Roots of Fruiting Body Formation in Amoebozoa.</title>
        <authorList>
            <person name="Hillmann F."/>
            <person name="Forbes G."/>
            <person name="Novohradska S."/>
            <person name="Ferling I."/>
            <person name="Riege K."/>
            <person name="Groth M."/>
            <person name="Westermann M."/>
            <person name="Marz M."/>
            <person name="Spaller T."/>
            <person name="Winckler T."/>
            <person name="Schaap P."/>
            <person name="Glockner G."/>
        </authorList>
    </citation>
    <scope>NUCLEOTIDE SEQUENCE [LARGE SCALE GENOMIC DNA]</scope>
    <source>
        <strain evidence="10 11">Jena</strain>
    </source>
</reference>
<dbReference type="InterPro" id="IPR036852">
    <property type="entry name" value="Peptidase_S8/S53_dom_sf"/>
</dbReference>
<dbReference type="GO" id="GO:0008240">
    <property type="term" value="F:tripeptidyl-peptidase activity"/>
    <property type="evidence" value="ECO:0007669"/>
    <property type="project" value="TreeGrafter"/>
</dbReference>
<comment type="cofactor">
    <cofactor evidence="7">
        <name>Ca(2+)</name>
        <dbReference type="ChEBI" id="CHEBI:29108"/>
    </cofactor>
    <text evidence="7">Binds 1 Ca(2+) ion per subunit.</text>
</comment>
<sequence>MRVTPALLFSVLFLAVSAVQFGNVNAKPRVSIASRYELPHGWVHTEDPSHQDSVEFIILLKQQNLEALSETFDSVSDPQHANYGKFLTFEELNRMTAPSEAAFSAVSEWLSNFEVETTRGADHIKVSTNVQTVQRMFSTQMKNHFHMDTKRTVMRAHGDVSVPHSISSHVDFIAGLTELFTGSSQAKSYGRAPRQEQEIIITPELLRAYYKVPNNLVGKNPNNLQGIAAFNDFFSEGALQEFMQKYNVPAVNISVDGESCLPNCDEGESDLDMQYMLAMARNVDLFFVQQGANYWILQFVTEVTQRLPRLPLVFSISYGFSELAQCSVATVNCGKLGYTAEQYVTRTNVGLQKLGAAGVSVLVADGDDGAASLGAATGNCPIDPKRYCPVGGCAHKTSLCPAVTIANSQGQQCFFPSGIGSLACQAVISGAGNAVQDAMEAFAQQNQECQWNLDQDVAQQPHVYSACECSQLREVESEGLTISPYTYDPKNGALFVADYPASSPYVTSVGATQFIASADGTSIAGEVVASIKTGSHITTGGGFSSFQPQPKYQAQAVAQWLKQAKKDGTLPPSYSFDKKFRAYPDIAFNGHNYAVFLSKSQSAECPCIETPVDGTSASSPAVAGLFTLINDQLLNAGKPQLGFLNPLLYQMAAESPKAFNDITQGDTKCNRGYCCKYGYSAAKGYDPTTGLGTPNFVEMLNYIKLKKGITSR</sequence>
<keyword evidence="11" id="KW-1185">Reference proteome</keyword>
<keyword evidence="3 7" id="KW-0378">Hydrolase</keyword>
<dbReference type="GO" id="GO:0004252">
    <property type="term" value="F:serine-type endopeptidase activity"/>
    <property type="evidence" value="ECO:0007669"/>
    <property type="project" value="UniProtKB-UniRule"/>
</dbReference>
<evidence type="ECO:0000313" key="10">
    <source>
        <dbReference type="EMBL" id="PRP76979.1"/>
    </source>
</evidence>
<dbReference type="InterPro" id="IPR000209">
    <property type="entry name" value="Peptidase_S8/S53_dom"/>
</dbReference>
<protein>
    <recommendedName>
        <fullName evidence="9">Peptidase S53 domain-containing protein</fullName>
    </recommendedName>
</protein>
<feature type="active site" description="Charge relay system" evidence="7">
    <location>
        <position position="272"/>
    </location>
</feature>
<dbReference type="Pfam" id="PF00082">
    <property type="entry name" value="Peptidase_S8"/>
    <property type="match status" value="1"/>
</dbReference>
<evidence type="ECO:0000256" key="7">
    <source>
        <dbReference type="PROSITE-ProRule" id="PRU01032"/>
    </source>
</evidence>
<evidence type="ECO:0000259" key="9">
    <source>
        <dbReference type="PROSITE" id="PS51695"/>
    </source>
</evidence>
<dbReference type="Gene3D" id="3.40.50.200">
    <property type="entry name" value="Peptidase S8/S53 domain"/>
    <property type="match status" value="1"/>
</dbReference>
<gene>
    <name evidence="10" type="ORF">PROFUN_14713</name>
</gene>
<feature type="binding site" evidence="7">
    <location>
        <position position="686"/>
    </location>
    <ligand>
        <name>Ca(2+)</name>
        <dbReference type="ChEBI" id="CHEBI:29108"/>
    </ligand>
</feature>
<evidence type="ECO:0000256" key="8">
    <source>
        <dbReference type="SAM" id="SignalP"/>
    </source>
</evidence>
<evidence type="ECO:0000256" key="4">
    <source>
        <dbReference type="ARBA" id="ARBA00022825"/>
    </source>
</evidence>
<keyword evidence="2 7" id="KW-0479">Metal-binding</keyword>